<evidence type="ECO:0000313" key="2">
    <source>
        <dbReference type="EMBL" id="KAK4448792.1"/>
    </source>
</evidence>
<evidence type="ECO:0008006" key="4">
    <source>
        <dbReference type="Google" id="ProtNLM"/>
    </source>
</evidence>
<evidence type="ECO:0000256" key="1">
    <source>
        <dbReference type="SAM" id="SignalP"/>
    </source>
</evidence>
<proteinExistence type="predicted"/>
<evidence type="ECO:0000313" key="3">
    <source>
        <dbReference type="Proteomes" id="UP001321760"/>
    </source>
</evidence>
<organism evidence="2 3">
    <name type="scientific">Podospora aff. communis PSN243</name>
    <dbReference type="NCBI Taxonomy" id="3040156"/>
    <lineage>
        <taxon>Eukaryota</taxon>
        <taxon>Fungi</taxon>
        <taxon>Dikarya</taxon>
        <taxon>Ascomycota</taxon>
        <taxon>Pezizomycotina</taxon>
        <taxon>Sordariomycetes</taxon>
        <taxon>Sordariomycetidae</taxon>
        <taxon>Sordariales</taxon>
        <taxon>Podosporaceae</taxon>
        <taxon>Podospora</taxon>
    </lineage>
</organism>
<keyword evidence="1" id="KW-0732">Signal</keyword>
<name>A0AAV9GN48_9PEZI</name>
<feature type="signal peptide" evidence="1">
    <location>
        <begin position="1"/>
        <end position="18"/>
    </location>
</feature>
<dbReference type="EMBL" id="MU865941">
    <property type="protein sequence ID" value="KAK4448792.1"/>
    <property type="molecule type" value="Genomic_DNA"/>
</dbReference>
<dbReference type="AlphaFoldDB" id="A0AAV9GN48"/>
<gene>
    <name evidence="2" type="ORF">QBC34DRAFT_426224</name>
</gene>
<feature type="chain" id="PRO_5043429331" description="Long chronological lifespan protein 2" evidence="1">
    <location>
        <begin position="19"/>
        <end position="117"/>
    </location>
</feature>
<accession>A0AAV9GN48</accession>
<reference evidence="2" key="2">
    <citation type="submission" date="2023-05" db="EMBL/GenBank/DDBJ databases">
        <authorList>
            <consortium name="Lawrence Berkeley National Laboratory"/>
            <person name="Steindorff A."/>
            <person name="Hensen N."/>
            <person name="Bonometti L."/>
            <person name="Westerberg I."/>
            <person name="Brannstrom I.O."/>
            <person name="Guillou S."/>
            <person name="Cros-Aarteil S."/>
            <person name="Calhoun S."/>
            <person name="Haridas S."/>
            <person name="Kuo A."/>
            <person name="Mondo S."/>
            <person name="Pangilinan J."/>
            <person name="Riley R."/>
            <person name="Labutti K."/>
            <person name="Andreopoulos B."/>
            <person name="Lipzen A."/>
            <person name="Chen C."/>
            <person name="Yanf M."/>
            <person name="Daum C."/>
            <person name="Ng V."/>
            <person name="Clum A."/>
            <person name="Ohm R."/>
            <person name="Martin F."/>
            <person name="Silar P."/>
            <person name="Natvig D."/>
            <person name="Lalanne C."/>
            <person name="Gautier V."/>
            <person name="Ament-Velasquez S.L."/>
            <person name="Kruys A."/>
            <person name="Hutchinson M.I."/>
            <person name="Powell A.J."/>
            <person name="Barry K."/>
            <person name="Miller A.N."/>
            <person name="Grigoriev I.V."/>
            <person name="Debuchy R."/>
            <person name="Gladieux P."/>
            <person name="Thoren M.H."/>
            <person name="Johannesson H."/>
        </authorList>
    </citation>
    <scope>NUCLEOTIDE SEQUENCE</scope>
    <source>
        <strain evidence="2">PSN243</strain>
    </source>
</reference>
<comment type="caution">
    <text evidence="2">The sequence shown here is derived from an EMBL/GenBank/DDBJ whole genome shotgun (WGS) entry which is preliminary data.</text>
</comment>
<sequence>MYVNYALCLAAAIAGAMSSALPREDGAIIPKGPGAYVRHVRAENEANGRVDAGYTPQSWCRFPCSVNPGGQMCECEFFPPTQYCSTLGCFEVVPIVFSEFGKKSEVPVPANPEVVAA</sequence>
<dbReference type="Proteomes" id="UP001321760">
    <property type="component" value="Unassembled WGS sequence"/>
</dbReference>
<keyword evidence="3" id="KW-1185">Reference proteome</keyword>
<reference evidence="2" key="1">
    <citation type="journal article" date="2023" name="Mol. Phylogenet. Evol.">
        <title>Genome-scale phylogeny and comparative genomics of the fungal order Sordariales.</title>
        <authorList>
            <person name="Hensen N."/>
            <person name="Bonometti L."/>
            <person name="Westerberg I."/>
            <person name="Brannstrom I.O."/>
            <person name="Guillou S."/>
            <person name="Cros-Aarteil S."/>
            <person name="Calhoun S."/>
            <person name="Haridas S."/>
            <person name="Kuo A."/>
            <person name="Mondo S."/>
            <person name="Pangilinan J."/>
            <person name="Riley R."/>
            <person name="LaButti K."/>
            <person name="Andreopoulos B."/>
            <person name="Lipzen A."/>
            <person name="Chen C."/>
            <person name="Yan M."/>
            <person name="Daum C."/>
            <person name="Ng V."/>
            <person name="Clum A."/>
            <person name="Steindorff A."/>
            <person name="Ohm R.A."/>
            <person name="Martin F."/>
            <person name="Silar P."/>
            <person name="Natvig D.O."/>
            <person name="Lalanne C."/>
            <person name="Gautier V."/>
            <person name="Ament-Velasquez S.L."/>
            <person name="Kruys A."/>
            <person name="Hutchinson M.I."/>
            <person name="Powell A.J."/>
            <person name="Barry K."/>
            <person name="Miller A.N."/>
            <person name="Grigoriev I.V."/>
            <person name="Debuchy R."/>
            <person name="Gladieux P."/>
            <person name="Hiltunen Thoren M."/>
            <person name="Johannesson H."/>
        </authorList>
    </citation>
    <scope>NUCLEOTIDE SEQUENCE</scope>
    <source>
        <strain evidence="2">PSN243</strain>
    </source>
</reference>
<protein>
    <recommendedName>
        <fullName evidence="4">Long chronological lifespan protein 2</fullName>
    </recommendedName>
</protein>